<sequence length="288" mass="33054">MKLYQKNRTSKPILNNTYYDDSGRMVYKVYTSDRTTTILKYLPNSPEFNDIDSTTRIKCDDDNAEEENSDEKTLIADDEEPESKWQGTHGGLGDEDEDGALSFIYLAQIDWKASRDHVIRFGDGRQVEATKFLKRDKWRERTFTASDGVEYKWIMGLTTSEATKYHSRKLGLFTSKPTAAHLEISPSDSHNADDIFTTFIYVERIRQDGETSTVENNDETRHINVQTDVNLGNIIERREPQDPESFITRESGERGEQKKIVNVPTAIDDDVYRDPRLVFSFGVNPGNV</sequence>
<dbReference type="InterPro" id="IPR046528">
    <property type="entry name" value="DUF6593"/>
</dbReference>
<name>A0ABR1JPA5_9AGAR</name>
<evidence type="ECO:0000259" key="2">
    <source>
        <dbReference type="Pfam" id="PF20236"/>
    </source>
</evidence>
<dbReference type="EMBL" id="JBANRG010000012">
    <property type="protein sequence ID" value="KAK7461959.1"/>
    <property type="molecule type" value="Genomic_DNA"/>
</dbReference>
<feature type="region of interest" description="Disordered" evidence="1">
    <location>
        <begin position="60"/>
        <end position="92"/>
    </location>
</feature>
<reference evidence="3 4" key="1">
    <citation type="submission" date="2024-01" db="EMBL/GenBank/DDBJ databases">
        <title>A draft genome for the cacao thread blight pathogen Marasmiellus scandens.</title>
        <authorList>
            <person name="Baruah I.K."/>
            <person name="Leung J."/>
            <person name="Bukari Y."/>
            <person name="Amoako-Attah I."/>
            <person name="Meinhardt L.W."/>
            <person name="Bailey B.A."/>
            <person name="Cohen S.P."/>
        </authorList>
    </citation>
    <scope>NUCLEOTIDE SEQUENCE [LARGE SCALE GENOMIC DNA]</scope>
    <source>
        <strain evidence="3 4">GH-19</strain>
    </source>
</reference>
<evidence type="ECO:0000313" key="3">
    <source>
        <dbReference type="EMBL" id="KAK7461959.1"/>
    </source>
</evidence>
<evidence type="ECO:0000313" key="4">
    <source>
        <dbReference type="Proteomes" id="UP001498398"/>
    </source>
</evidence>
<accession>A0ABR1JPA5</accession>
<proteinExistence type="predicted"/>
<dbReference type="Pfam" id="PF20236">
    <property type="entry name" value="DUF6593"/>
    <property type="match status" value="1"/>
</dbReference>
<gene>
    <name evidence="3" type="ORF">VKT23_008392</name>
</gene>
<protein>
    <recommendedName>
        <fullName evidence="2">DUF6593 domain-containing protein</fullName>
    </recommendedName>
</protein>
<keyword evidence="4" id="KW-1185">Reference proteome</keyword>
<dbReference type="Proteomes" id="UP001498398">
    <property type="component" value="Unassembled WGS sequence"/>
</dbReference>
<evidence type="ECO:0000256" key="1">
    <source>
        <dbReference type="SAM" id="MobiDB-lite"/>
    </source>
</evidence>
<organism evidence="3 4">
    <name type="scientific">Marasmiellus scandens</name>
    <dbReference type="NCBI Taxonomy" id="2682957"/>
    <lineage>
        <taxon>Eukaryota</taxon>
        <taxon>Fungi</taxon>
        <taxon>Dikarya</taxon>
        <taxon>Basidiomycota</taxon>
        <taxon>Agaricomycotina</taxon>
        <taxon>Agaricomycetes</taxon>
        <taxon>Agaricomycetidae</taxon>
        <taxon>Agaricales</taxon>
        <taxon>Marasmiineae</taxon>
        <taxon>Omphalotaceae</taxon>
        <taxon>Marasmiellus</taxon>
    </lineage>
</organism>
<comment type="caution">
    <text evidence="3">The sequence shown here is derived from an EMBL/GenBank/DDBJ whole genome shotgun (WGS) entry which is preliminary data.</text>
</comment>
<feature type="domain" description="DUF6593" evidence="2">
    <location>
        <begin position="14"/>
        <end position="208"/>
    </location>
</feature>